<keyword evidence="2" id="KW-1185">Reference proteome</keyword>
<dbReference type="Proteomes" id="UP001418796">
    <property type="component" value="Unassembled WGS sequence"/>
</dbReference>
<evidence type="ECO:0000313" key="2">
    <source>
        <dbReference type="Proteomes" id="UP001418796"/>
    </source>
</evidence>
<name>A0ABU9VFV3_9BACI</name>
<proteinExistence type="predicted"/>
<organism evidence="1 2">
    <name type="scientific">Alkalicoccobacillus gibsonii</name>
    <dbReference type="NCBI Taxonomy" id="79881"/>
    <lineage>
        <taxon>Bacteria</taxon>
        <taxon>Bacillati</taxon>
        <taxon>Bacillota</taxon>
        <taxon>Bacilli</taxon>
        <taxon>Bacillales</taxon>
        <taxon>Bacillaceae</taxon>
        <taxon>Alkalicoccobacillus</taxon>
    </lineage>
</organism>
<dbReference type="EMBL" id="JBCITK010000001">
    <property type="protein sequence ID" value="MEN0642781.1"/>
    <property type="molecule type" value="Genomic_DNA"/>
</dbReference>
<comment type="caution">
    <text evidence="1">The sequence shown here is derived from an EMBL/GenBank/DDBJ whole genome shotgun (WGS) entry which is preliminary data.</text>
</comment>
<evidence type="ECO:0000313" key="1">
    <source>
        <dbReference type="EMBL" id="MEN0642781.1"/>
    </source>
</evidence>
<accession>A0ABU9VFV3</accession>
<protein>
    <recommendedName>
        <fullName evidence="3">YtxH domain-containing protein</fullName>
    </recommendedName>
</protein>
<evidence type="ECO:0008006" key="3">
    <source>
        <dbReference type="Google" id="ProtNLM"/>
    </source>
</evidence>
<gene>
    <name evidence="1" type="ORF">MKY91_06350</name>
</gene>
<dbReference type="RefSeq" id="WP_246483338.1">
    <property type="nucleotide sequence ID" value="NZ_JAEUZA010000005.1"/>
</dbReference>
<sequence>MKKKSGLCKSLIIGGVAVIGVAAVLSKKEWRDQLCREARNIKDASTETFVFIRENREEIIDQVRVTANEVSTIISDLSADFRKLSETANHIKLTSKEAIESAKDAASEVKYLKIHQDEE</sequence>
<reference evidence="1 2" key="1">
    <citation type="submission" date="2024-03" db="EMBL/GenBank/DDBJ databases">
        <title>Bacilli Hybrid Assemblies.</title>
        <authorList>
            <person name="Kovac J."/>
        </authorList>
    </citation>
    <scope>NUCLEOTIDE SEQUENCE [LARGE SCALE GENOMIC DNA]</scope>
    <source>
        <strain evidence="1 2">FSL R7-0666</strain>
    </source>
</reference>